<keyword evidence="2 7" id="KW-0436">Ligase</keyword>
<evidence type="ECO:0000256" key="1">
    <source>
        <dbReference type="ARBA" id="ARBA00006432"/>
    </source>
</evidence>
<evidence type="ECO:0000256" key="2">
    <source>
        <dbReference type="ARBA" id="ARBA00022598"/>
    </source>
</evidence>
<comment type="similarity">
    <text evidence="1">Belongs to the ATP-dependent AMP-binding enzyme family.</text>
</comment>
<dbReference type="PANTHER" id="PTHR42921">
    <property type="entry name" value="ACETOACETYL-COA SYNTHETASE"/>
    <property type="match status" value="1"/>
</dbReference>
<dbReference type="EC" id="6.2.1.1" evidence="7"/>
<dbReference type="InterPro" id="IPR005914">
    <property type="entry name" value="Acac_CoA_synth"/>
</dbReference>
<dbReference type="GO" id="GO:0005524">
    <property type="term" value="F:ATP binding"/>
    <property type="evidence" value="ECO:0007669"/>
    <property type="project" value="UniProtKB-KW"/>
</dbReference>
<organism evidence="7 8">
    <name type="scientific">Legionella geestiana</name>
    <dbReference type="NCBI Taxonomy" id="45065"/>
    <lineage>
        <taxon>Bacteria</taxon>
        <taxon>Pseudomonadati</taxon>
        <taxon>Pseudomonadota</taxon>
        <taxon>Gammaproteobacteria</taxon>
        <taxon>Legionellales</taxon>
        <taxon>Legionellaceae</taxon>
        <taxon>Legionella</taxon>
    </lineage>
</organism>
<dbReference type="PATRIC" id="fig|45065.4.peg.1806"/>
<keyword evidence="8" id="KW-1185">Reference proteome</keyword>
<feature type="domain" description="AMP-dependent synthetase/ligase" evidence="5">
    <location>
        <begin position="3"/>
        <end position="338"/>
    </location>
</feature>
<gene>
    <name evidence="7" type="primary">acsA_2</name>
    <name evidence="7" type="ORF">Lgee_1670</name>
</gene>
<dbReference type="NCBIfam" id="TIGR01217">
    <property type="entry name" value="ac_ac_CoA_syn"/>
    <property type="match status" value="1"/>
</dbReference>
<dbReference type="Gene3D" id="3.30.300.30">
    <property type="match status" value="1"/>
</dbReference>
<dbReference type="Gene3D" id="3.40.50.12780">
    <property type="entry name" value="N-terminal domain of ligase-like"/>
    <property type="match status" value="1"/>
</dbReference>
<name>A0A0W0TQT9_9GAMM</name>
<keyword evidence="3" id="KW-0547">Nucleotide-binding</keyword>
<evidence type="ECO:0000313" key="7">
    <source>
        <dbReference type="EMBL" id="KTC97894.1"/>
    </source>
</evidence>
<dbReference type="PROSITE" id="PS00455">
    <property type="entry name" value="AMP_BINDING"/>
    <property type="match status" value="1"/>
</dbReference>
<dbReference type="Proteomes" id="UP000054785">
    <property type="component" value="Unassembled WGS sequence"/>
</dbReference>
<dbReference type="STRING" id="45065.Lgee_1670"/>
<dbReference type="GO" id="GO:0030729">
    <property type="term" value="F:acetoacetate-CoA ligase activity"/>
    <property type="evidence" value="ECO:0007669"/>
    <property type="project" value="InterPro"/>
</dbReference>
<dbReference type="PANTHER" id="PTHR42921:SF1">
    <property type="entry name" value="ACETOACETYL-COA SYNTHETASE"/>
    <property type="match status" value="1"/>
</dbReference>
<reference evidence="7 8" key="1">
    <citation type="submission" date="2015-11" db="EMBL/GenBank/DDBJ databases">
        <title>Genomic analysis of 38 Legionella species identifies large and diverse effector repertoires.</title>
        <authorList>
            <person name="Burstein D."/>
            <person name="Amaro F."/>
            <person name="Zusman T."/>
            <person name="Lifshitz Z."/>
            <person name="Cohen O."/>
            <person name="Gilbert J.A."/>
            <person name="Pupko T."/>
            <person name="Shuman H.A."/>
            <person name="Segal G."/>
        </authorList>
    </citation>
    <scope>NUCLEOTIDE SEQUENCE [LARGE SCALE GENOMIC DNA]</scope>
    <source>
        <strain evidence="7 8">ATCC 49504</strain>
    </source>
</reference>
<dbReference type="SUPFAM" id="SSF56801">
    <property type="entry name" value="Acetyl-CoA synthetase-like"/>
    <property type="match status" value="1"/>
</dbReference>
<evidence type="ECO:0000256" key="4">
    <source>
        <dbReference type="ARBA" id="ARBA00022840"/>
    </source>
</evidence>
<dbReference type="Pfam" id="PF00501">
    <property type="entry name" value="AMP-binding"/>
    <property type="match status" value="1"/>
</dbReference>
<dbReference type="InterPro" id="IPR042099">
    <property type="entry name" value="ANL_N_sf"/>
</dbReference>
<dbReference type="GO" id="GO:0006629">
    <property type="term" value="P:lipid metabolic process"/>
    <property type="evidence" value="ECO:0007669"/>
    <property type="project" value="InterPro"/>
</dbReference>
<proteinExistence type="inferred from homology"/>
<comment type="caution">
    <text evidence="7">The sequence shown here is derived from an EMBL/GenBank/DDBJ whole genome shotgun (WGS) entry which is preliminary data.</text>
</comment>
<evidence type="ECO:0000259" key="6">
    <source>
        <dbReference type="Pfam" id="PF13193"/>
    </source>
</evidence>
<dbReference type="InterPro" id="IPR020845">
    <property type="entry name" value="AMP-binding_CS"/>
</dbReference>
<dbReference type="AlphaFoldDB" id="A0A0W0TQT9"/>
<keyword evidence="4" id="KW-0067">ATP-binding</keyword>
<dbReference type="Pfam" id="PF13193">
    <property type="entry name" value="AMP-binding_C"/>
    <property type="match status" value="1"/>
</dbReference>
<dbReference type="EMBL" id="LNYC01000068">
    <property type="protein sequence ID" value="KTC97894.1"/>
    <property type="molecule type" value="Genomic_DNA"/>
</dbReference>
<dbReference type="InterPro" id="IPR025110">
    <property type="entry name" value="AMP-bd_C"/>
</dbReference>
<dbReference type="InterPro" id="IPR045851">
    <property type="entry name" value="AMP-bd_C_sf"/>
</dbReference>
<evidence type="ECO:0000313" key="8">
    <source>
        <dbReference type="Proteomes" id="UP000054785"/>
    </source>
</evidence>
<dbReference type="NCBIfam" id="NF002937">
    <property type="entry name" value="PRK03584.1"/>
    <property type="match status" value="1"/>
</dbReference>
<evidence type="ECO:0000259" key="5">
    <source>
        <dbReference type="Pfam" id="PF00501"/>
    </source>
</evidence>
<sequence length="528" mass="57612">RMAGVTRGARVAAILPNSPFAVIAMLATASLGGVWSSCSPDFGVNATIDRLGQAEPVVLFVEDGHVWQGKTHESLEKIPQYLQALKGLATVVVCPVLGLPASIEANGRATSWNAFLRPAEALDVTPYPFDHPLYLLFSSGTTGRPKGIVHGAGGTLLQHLKELALHTDLRAEDRLFFYTTTGWMMWNWMVSALALGTTLVLYDGAPTWPDANRLFDIIDAENISVFGTSAKFLSVVEKSGLRPNEKHPLKHLRTILSTGSPLLPANYDFTSAHIKATIPLCSISGGTDIVSCFALSNPLLPVRRGELQAPGLGMAVEVFNEEGQSVREMRGELVCTRPFPSMPVSFWNDADGRRYHQAYFERFSGVWAHGDYAEITRNGGLIIYGRSDAILNPGGVRIGTAEIYRQIESIPEIVDSVVIAQEWEDDVRIVLFVKLKPGITLDESLCQTIRTTLRTNASPRHVPAKILEVPDIPRTLSGKTVELAVREAVHGRPVINEDALANPEALAFFKNRKELQPQPQGAIQPTGN</sequence>
<evidence type="ECO:0000256" key="3">
    <source>
        <dbReference type="ARBA" id="ARBA00022741"/>
    </source>
</evidence>
<dbReference type="InterPro" id="IPR000873">
    <property type="entry name" value="AMP-dep_synth/lig_dom"/>
</dbReference>
<feature type="domain" description="AMP-binding enzyme C-terminal" evidence="6">
    <location>
        <begin position="409"/>
        <end position="479"/>
    </location>
</feature>
<feature type="non-terminal residue" evidence="7">
    <location>
        <position position="1"/>
    </location>
</feature>
<dbReference type="RefSeq" id="WP_058387113.1">
    <property type="nucleotide sequence ID" value="NZ_LNYC01000068.1"/>
</dbReference>
<accession>A0A0W0TQT9</accession>
<dbReference type="GO" id="GO:0003987">
    <property type="term" value="F:acetate-CoA ligase activity"/>
    <property type="evidence" value="ECO:0007669"/>
    <property type="project" value="UniProtKB-EC"/>
</dbReference>
<protein>
    <submittedName>
        <fullName evidence="7">Acetyl-CoA synthetase</fullName>
        <ecNumber evidence="7">6.2.1.1</ecNumber>
    </submittedName>
</protein>